<dbReference type="InterPro" id="IPR002317">
    <property type="entry name" value="Ser-tRNA-ligase_type_1"/>
</dbReference>
<comment type="caution">
    <text evidence="11">The sequence shown here is derived from an EMBL/GenBank/DDBJ whole genome shotgun (WGS) entry which is preliminary data.</text>
</comment>
<dbReference type="AlphaFoldDB" id="A0A1F6LHZ2"/>
<feature type="binding site" evidence="9">
    <location>
        <begin position="342"/>
        <end position="345"/>
    </location>
    <ligand>
        <name>ATP</name>
        <dbReference type="ChEBI" id="CHEBI:30616"/>
    </ligand>
</feature>
<dbReference type="GO" id="GO:0005737">
    <property type="term" value="C:cytoplasm"/>
    <property type="evidence" value="ECO:0007669"/>
    <property type="project" value="UniProtKB-UniRule"/>
</dbReference>
<keyword evidence="5" id="KW-0648">Protein biosynthesis</keyword>
<dbReference type="InterPro" id="IPR010978">
    <property type="entry name" value="tRNA-bd_arm"/>
</dbReference>
<keyword evidence="3" id="KW-0547">Nucleotide-binding</keyword>
<dbReference type="GO" id="GO:0004828">
    <property type="term" value="F:serine-tRNA ligase activity"/>
    <property type="evidence" value="ECO:0007669"/>
    <property type="project" value="UniProtKB-UniRule"/>
</dbReference>
<accession>A0A1F6LHZ2</accession>
<feature type="domain" description="Aminoacyl-transfer RNA synthetases class-II family profile" evidence="10">
    <location>
        <begin position="173"/>
        <end position="402"/>
    </location>
</feature>
<dbReference type="InterPro" id="IPR015866">
    <property type="entry name" value="Ser-tRNA-synth_1_N"/>
</dbReference>
<feature type="binding site" evidence="8">
    <location>
        <position position="252"/>
    </location>
    <ligand>
        <name>L-serine</name>
        <dbReference type="ChEBI" id="CHEBI:33384"/>
    </ligand>
</feature>
<dbReference type="Gene3D" id="3.30.930.10">
    <property type="entry name" value="Bira Bifunctional Protein, Domain 2"/>
    <property type="match status" value="1"/>
</dbReference>
<evidence type="ECO:0000313" key="11">
    <source>
        <dbReference type="EMBL" id="OGH58966.1"/>
    </source>
</evidence>
<dbReference type="InterPro" id="IPR033729">
    <property type="entry name" value="SerRS_core"/>
</dbReference>
<evidence type="ECO:0000256" key="7">
    <source>
        <dbReference type="NCBIfam" id="TIGR00414"/>
    </source>
</evidence>
<evidence type="ECO:0000313" key="12">
    <source>
        <dbReference type="Proteomes" id="UP000177067"/>
    </source>
</evidence>
<reference evidence="11 12" key="1">
    <citation type="journal article" date="2016" name="Nat. Commun.">
        <title>Thousands of microbial genomes shed light on interconnected biogeochemical processes in an aquifer system.</title>
        <authorList>
            <person name="Anantharaman K."/>
            <person name="Brown C.T."/>
            <person name="Hug L.A."/>
            <person name="Sharon I."/>
            <person name="Castelle C.J."/>
            <person name="Probst A.J."/>
            <person name="Thomas B.C."/>
            <person name="Singh A."/>
            <person name="Wilkins M.J."/>
            <person name="Karaoz U."/>
            <person name="Brodie E.L."/>
            <person name="Williams K.H."/>
            <person name="Hubbard S.S."/>
            <person name="Banfield J.F."/>
        </authorList>
    </citation>
    <scope>NUCLEOTIDE SEQUENCE [LARGE SCALE GENOMIC DNA]</scope>
</reference>
<dbReference type="InterPro" id="IPR045864">
    <property type="entry name" value="aa-tRNA-synth_II/BPL/LPL"/>
</dbReference>
<proteinExistence type="predicted"/>
<dbReference type="SUPFAM" id="SSF46589">
    <property type="entry name" value="tRNA-binding arm"/>
    <property type="match status" value="1"/>
</dbReference>
<dbReference type="NCBIfam" id="TIGR00414">
    <property type="entry name" value="serS"/>
    <property type="match status" value="1"/>
</dbReference>
<name>A0A1F6LHZ2_9BACT</name>
<feature type="binding site" evidence="8">
    <location>
        <position position="275"/>
    </location>
    <ligand>
        <name>L-serine</name>
        <dbReference type="ChEBI" id="CHEBI:33384"/>
    </ligand>
</feature>
<dbReference type="EMBL" id="MFPS01000008">
    <property type="protein sequence ID" value="OGH58966.1"/>
    <property type="molecule type" value="Genomic_DNA"/>
</dbReference>
<dbReference type="EC" id="6.1.1.11" evidence="1 7"/>
<feature type="binding site" evidence="9">
    <location>
        <begin position="268"/>
        <end position="271"/>
    </location>
    <ligand>
        <name>ATP</name>
        <dbReference type="ChEBI" id="CHEBI:30616"/>
    </ligand>
</feature>
<dbReference type="SUPFAM" id="SSF55681">
    <property type="entry name" value="Class II aaRS and biotin synthetases"/>
    <property type="match status" value="1"/>
</dbReference>
<dbReference type="Gene3D" id="1.10.287.40">
    <property type="entry name" value="Serine-tRNA synthetase, tRNA binding domain"/>
    <property type="match status" value="1"/>
</dbReference>
<organism evidence="11 12">
    <name type="scientific">Candidatus Magasanikbacteria bacterium RIFCSPHIGHO2_01_FULL_33_34</name>
    <dbReference type="NCBI Taxonomy" id="1798671"/>
    <lineage>
        <taxon>Bacteria</taxon>
        <taxon>Candidatus Magasanikiibacteriota</taxon>
    </lineage>
</organism>
<sequence length="416" mass="47513">MLDIKFIRENSKLVKENNINRNIKVDIDKLLELDEKRKVILNNIDEMRAKRNAVSKVKPTEDEIKEMKQVGIDIKGLETSLKEIDEEYYDLLCKVPNLSHPQSPVGSEDKFVVLHKHKNPPEFNFQPKTHDQIMEDLDMIDFDRGVKVAGSKFYFVKNDAVRLNQALINYGMDILEKYNFILMETPDLVKDDILDGSGFSPRGEESQIYKIENSDLNLIGTAEITLLGYHADEVIDLSNGPKKYAAISHCFRTEAGAYGKTNKGLYRVHQFTKLEMFVYCTPDQSESMHQELLEIEKEICNGLDLHYRVIDIPTGDLGGPAYRKYDIEAWMTMQGENGGYGEVTSTSNCTDYQARRLNIKFKNDANKTEYVHTLNGTAVVLSRFPLAIIENYQEADGSVSIPKVLQKYMGKSKINK</sequence>
<keyword evidence="2 11" id="KW-0436">Ligase</keyword>
<evidence type="ECO:0000256" key="8">
    <source>
        <dbReference type="PIRSR" id="PIRSR001529-1"/>
    </source>
</evidence>
<evidence type="ECO:0000256" key="2">
    <source>
        <dbReference type="ARBA" id="ARBA00022598"/>
    </source>
</evidence>
<gene>
    <name evidence="11" type="ORF">A2725_04445</name>
</gene>
<dbReference type="PIRSF" id="PIRSF001529">
    <property type="entry name" value="Ser-tRNA-synth_IIa"/>
    <property type="match status" value="1"/>
</dbReference>
<feature type="binding site" evidence="8">
    <location>
        <position position="375"/>
    </location>
    <ligand>
        <name>L-serine</name>
        <dbReference type="ChEBI" id="CHEBI:33384"/>
    </ligand>
</feature>
<dbReference type="InterPro" id="IPR002314">
    <property type="entry name" value="aa-tRNA-synt_IIb"/>
</dbReference>
<evidence type="ECO:0000256" key="3">
    <source>
        <dbReference type="ARBA" id="ARBA00022741"/>
    </source>
</evidence>
<keyword evidence="4 9" id="KW-0067">ATP-binding</keyword>
<dbReference type="PRINTS" id="PR00981">
    <property type="entry name" value="TRNASYNTHSER"/>
</dbReference>
<dbReference type="GO" id="GO:0006434">
    <property type="term" value="P:seryl-tRNA aminoacylation"/>
    <property type="evidence" value="ECO:0007669"/>
    <property type="project" value="UniProtKB-UniRule"/>
</dbReference>
<protein>
    <recommendedName>
        <fullName evidence="1 7">Serine--tRNA ligase</fullName>
        <ecNumber evidence="1 7">6.1.1.11</ecNumber>
    </recommendedName>
</protein>
<evidence type="ECO:0000256" key="9">
    <source>
        <dbReference type="PIRSR" id="PIRSR001529-2"/>
    </source>
</evidence>
<dbReference type="InterPro" id="IPR042103">
    <property type="entry name" value="SerRS_1_N_sf"/>
</dbReference>
<evidence type="ECO:0000256" key="5">
    <source>
        <dbReference type="ARBA" id="ARBA00022917"/>
    </source>
</evidence>
<dbReference type="Pfam" id="PF02403">
    <property type="entry name" value="Seryl_tRNA_N"/>
    <property type="match status" value="1"/>
</dbReference>
<keyword evidence="6" id="KW-0030">Aminoacyl-tRNA synthetase</keyword>
<feature type="site" description="Important for serine binding" evidence="8">
    <location>
        <position position="377"/>
    </location>
</feature>
<dbReference type="PROSITE" id="PS50862">
    <property type="entry name" value="AA_TRNA_LIGASE_II"/>
    <property type="match status" value="1"/>
</dbReference>
<dbReference type="GO" id="GO:0005524">
    <property type="term" value="F:ATP binding"/>
    <property type="evidence" value="ECO:0007669"/>
    <property type="project" value="UniProtKB-KW"/>
</dbReference>
<dbReference type="CDD" id="cd00770">
    <property type="entry name" value="SerRS_core"/>
    <property type="match status" value="1"/>
</dbReference>
<evidence type="ECO:0000256" key="1">
    <source>
        <dbReference type="ARBA" id="ARBA00012840"/>
    </source>
</evidence>
<dbReference type="PANTHER" id="PTHR11778">
    <property type="entry name" value="SERYL-TRNA SYNTHETASE"/>
    <property type="match status" value="1"/>
</dbReference>
<evidence type="ECO:0000259" key="10">
    <source>
        <dbReference type="PROSITE" id="PS50862"/>
    </source>
</evidence>
<feature type="binding site" evidence="9">
    <location>
        <begin position="252"/>
        <end position="254"/>
    </location>
    <ligand>
        <name>ATP</name>
        <dbReference type="ChEBI" id="CHEBI:30616"/>
    </ligand>
</feature>
<dbReference type="InterPro" id="IPR006195">
    <property type="entry name" value="aa-tRNA-synth_II"/>
</dbReference>
<dbReference type="Proteomes" id="UP000177067">
    <property type="component" value="Unassembled WGS sequence"/>
</dbReference>
<evidence type="ECO:0000256" key="4">
    <source>
        <dbReference type="ARBA" id="ARBA00022840"/>
    </source>
</evidence>
<dbReference type="Pfam" id="PF00587">
    <property type="entry name" value="tRNA-synt_2b"/>
    <property type="match status" value="1"/>
</dbReference>
<evidence type="ECO:0000256" key="6">
    <source>
        <dbReference type="ARBA" id="ARBA00023146"/>
    </source>
</evidence>
<feature type="binding site" evidence="8">
    <location>
        <position position="221"/>
    </location>
    <ligand>
        <name>L-serine</name>
        <dbReference type="ChEBI" id="CHEBI:33384"/>
    </ligand>
</feature>